<keyword evidence="3" id="KW-0964">Secreted</keyword>
<evidence type="ECO:0000256" key="7">
    <source>
        <dbReference type="ARBA" id="ARBA00022825"/>
    </source>
</evidence>
<dbReference type="FunFam" id="3.40.50.200:FF:000022">
    <property type="entry name" value="Extracellular protease"/>
    <property type="match status" value="1"/>
</dbReference>
<dbReference type="InterPro" id="IPR000209">
    <property type="entry name" value="Peptidase_S8/S53_dom"/>
</dbReference>
<dbReference type="GO" id="GO:0005576">
    <property type="term" value="C:extracellular region"/>
    <property type="evidence" value="ECO:0007669"/>
    <property type="project" value="UniProtKB-SubCell"/>
</dbReference>
<dbReference type="InterPro" id="IPR022398">
    <property type="entry name" value="Peptidase_S8_His-AS"/>
</dbReference>
<evidence type="ECO:0000256" key="8">
    <source>
        <dbReference type="ARBA" id="ARBA00023145"/>
    </source>
</evidence>
<dbReference type="InterPro" id="IPR036852">
    <property type="entry name" value="Peptidase_S8/S53_dom_sf"/>
</dbReference>
<feature type="active site" description="Charge relay system" evidence="9">
    <location>
        <position position="424"/>
    </location>
</feature>
<dbReference type="SUPFAM" id="SSF52743">
    <property type="entry name" value="Subtilisin-like"/>
    <property type="match status" value="1"/>
</dbReference>
<comment type="subcellular location">
    <subcellularLocation>
        <location evidence="1">Secreted</location>
    </subcellularLocation>
</comment>
<dbReference type="GO" id="GO:0004252">
    <property type="term" value="F:serine-type endopeptidase activity"/>
    <property type="evidence" value="ECO:0007669"/>
    <property type="project" value="UniProtKB-UniRule"/>
</dbReference>
<feature type="active site" description="Charge relay system" evidence="9">
    <location>
        <position position="168"/>
    </location>
</feature>
<name>E8U7J7_DEIML</name>
<proteinExistence type="inferred from homology"/>
<dbReference type="Gene3D" id="3.40.50.200">
    <property type="entry name" value="Peptidase S8/S53 domain"/>
    <property type="match status" value="1"/>
</dbReference>
<feature type="domain" description="Peptidase S8/S53" evidence="12">
    <location>
        <begin position="162"/>
        <end position="472"/>
    </location>
</feature>
<dbReference type="PROSITE" id="PS00137">
    <property type="entry name" value="SUBTILASE_HIS"/>
    <property type="match status" value="1"/>
</dbReference>
<dbReference type="AlphaFoldDB" id="E8U7J7"/>
<feature type="compositionally biased region" description="Low complexity" evidence="10">
    <location>
        <begin position="205"/>
        <end position="220"/>
    </location>
</feature>
<gene>
    <name evidence="13" type="ordered locus">Deima_1386</name>
</gene>
<dbReference type="InterPro" id="IPR015500">
    <property type="entry name" value="Peptidase_S8_subtilisin-rel"/>
</dbReference>
<evidence type="ECO:0000259" key="12">
    <source>
        <dbReference type="Pfam" id="PF00082"/>
    </source>
</evidence>
<evidence type="ECO:0000256" key="9">
    <source>
        <dbReference type="PROSITE-ProRule" id="PRU01240"/>
    </source>
</evidence>
<reference evidence="13 14" key="1">
    <citation type="journal article" date="2011" name="Stand. Genomic Sci.">
        <title>Complete genome sequence of Deinococcus maricopensis type strain (LB-34).</title>
        <authorList>
            <person name="Pukall R."/>
            <person name="Zeytun A."/>
            <person name="Lucas S."/>
            <person name="Lapidus A."/>
            <person name="Hammon N."/>
            <person name="Deshpande S."/>
            <person name="Nolan M."/>
            <person name="Cheng J.F."/>
            <person name="Pitluck S."/>
            <person name="Liolios K."/>
            <person name="Pagani I."/>
            <person name="Mikhailova N."/>
            <person name="Ivanova N."/>
            <person name="Mavromatis K."/>
            <person name="Pati A."/>
            <person name="Tapia R."/>
            <person name="Han C."/>
            <person name="Goodwin L."/>
            <person name="Chen A."/>
            <person name="Palaniappan K."/>
            <person name="Land M."/>
            <person name="Hauser L."/>
            <person name="Chang Y.J."/>
            <person name="Jeffries C.D."/>
            <person name="Brambilla E.M."/>
            <person name="Rohde M."/>
            <person name="Goker M."/>
            <person name="Detter J.C."/>
            <person name="Woyke T."/>
            <person name="Bristow J."/>
            <person name="Eisen J.A."/>
            <person name="Markowitz V."/>
            <person name="Hugenholtz P."/>
            <person name="Kyrpides N.C."/>
            <person name="Klenk H.P."/>
        </authorList>
    </citation>
    <scope>NUCLEOTIDE SEQUENCE [LARGE SCALE GENOMIC DNA]</scope>
    <source>
        <strain evidence="14">DSM 21211 / LMG 22137 / NRRL B-23946 / LB-34</strain>
    </source>
</reference>
<comment type="similarity">
    <text evidence="2 9">Belongs to the peptidase S8 family.</text>
</comment>
<dbReference type="InterPro" id="IPR023828">
    <property type="entry name" value="Peptidase_S8_Ser-AS"/>
</dbReference>
<dbReference type="eggNOG" id="COG1404">
    <property type="taxonomic scope" value="Bacteria"/>
</dbReference>
<evidence type="ECO:0000256" key="5">
    <source>
        <dbReference type="ARBA" id="ARBA00022729"/>
    </source>
</evidence>
<dbReference type="HOGENOM" id="CLU_011263_8_1_0"/>
<dbReference type="PANTHER" id="PTHR43806">
    <property type="entry name" value="PEPTIDASE S8"/>
    <property type="match status" value="1"/>
</dbReference>
<evidence type="ECO:0000256" key="3">
    <source>
        <dbReference type="ARBA" id="ARBA00022525"/>
    </source>
</evidence>
<dbReference type="EMBL" id="CP002454">
    <property type="protein sequence ID" value="ADV67036.1"/>
    <property type="molecule type" value="Genomic_DNA"/>
</dbReference>
<accession>E8U7J7</accession>
<feature type="active site" description="Charge relay system" evidence="9">
    <location>
        <position position="235"/>
    </location>
</feature>
<dbReference type="InterPro" id="IPR034176">
    <property type="entry name" value="Peptidases_S8_13"/>
</dbReference>
<dbReference type="PROSITE" id="PS00138">
    <property type="entry name" value="SUBTILASE_SER"/>
    <property type="match status" value="1"/>
</dbReference>
<keyword evidence="8" id="KW-0865">Zymogen</keyword>
<evidence type="ECO:0000313" key="13">
    <source>
        <dbReference type="EMBL" id="ADV67036.1"/>
    </source>
</evidence>
<evidence type="ECO:0000256" key="10">
    <source>
        <dbReference type="SAM" id="MobiDB-lite"/>
    </source>
</evidence>
<evidence type="ECO:0000256" key="2">
    <source>
        <dbReference type="ARBA" id="ARBA00011073"/>
    </source>
</evidence>
<dbReference type="PROSITE" id="PS51257">
    <property type="entry name" value="PROKAR_LIPOPROTEIN"/>
    <property type="match status" value="1"/>
</dbReference>
<evidence type="ECO:0000256" key="1">
    <source>
        <dbReference type="ARBA" id="ARBA00004613"/>
    </source>
</evidence>
<keyword evidence="14" id="KW-1185">Reference proteome</keyword>
<keyword evidence="6 9" id="KW-0378">Hydrolase</keyword>
<protein>
    <submittedName>
        <fullName evidence="13">Peptidase S8 and S53 subtilisin kexin sedolisin</fullName>
    </submittedName>
</protein>
<evidence type="ECO:0000256" key="4">
    <source>
        <dbReference type="ARBA" id="ARBA00022670"/>
    </source>
</evidence>
<evidence type="ECO:0000313" key="14">
    <source>
        <dbReference type="Proteomes" id="UP000008635"/>
    </source>
</evidence>
<reference evidence="14" key="2">
    <citation type="submission" date="2011-01" db="EMBL/GenBank/DDBJ databases">
        <title>The complete genome of Deinococcus maricopensis DSM 21211.</title>
        <authorList>
            <consortium name="US DOE Joint Genome Institute (JGI-PGF)"/>
            <person name="Lucas S."/>
            <person name="Copeland A."/>
            <person name="Lapidus A."/>
            <person name="Goodwin L."/>
            <person name="Pitluck S."/>
            <person name="Kyrpides N."/>
            <person name="Mavromatis K."/>
            <person name="Pagani I."/>
            <person name="Ivanova N."/>
            <person name="Ovchinnikova G."/>
            <person name="Zeytun A."/>
            <person name="Detter J.C."/>
            <person name="Han C."/>
            <person name="Land M."/>
            <person name="Hauser L."/>
            <person name="Markowitz V."/>
            <person name="Cheng J.-F."/>
            <person name="Hugenholtz P."/>
            <person name="Woyke T."/>
            <person name="Wu D."/>
            <person name="Pukall R."/>
            <person name="Gehrich-Schroeter G."/>
            <person name="Brambilla E."/>
            <person name="Klenk H.-P."/>
            <person name="Eisen J.A."/>
        </authorList>
    </citation>
    <scope>NUCLEOTIDE SEQUENCE [LARGE SCALE GENOMIC DNA]</scope>
    <source>
        <strain evidence="14">DSM 21211 / LMG 22137 / NRRL B-23946 / LB-34</strain>
    </source>
</reference>
<dbReference type="CDD" id="cd07496">
    <property type="entry name" value="Peptidases_S8_13"/>
    <property type="match status" value="1"/>
</dbReference>
<dbReference type="KEGG" id="dmr:Deima_1386"/>
<feature type="signal peptide" evidence="11">
    <location>
        <begin position="1"/>
        <end position="26"/>
    </location>
</feature>
<keyword evidence="7 9" id="KW-0720">Serine protease</keyword>
<evidence type="ECO:0000256" key="6">
    <source>
        <dbReference type="ARBA" id="ARBA00022801"/>
    </source>
</evidence>
<keyword evidence="4 9" id="KW-0645">Protease</keyword>
<dbReference type="Proteomes" id="UP000008635">
    <property type="component" value="Chromosome"/>
</dbReference>
<dbReference type="PROSITE" id="PS51892">
    <property type="entry name" value="SUBTILASE"/>
    <property type="match status" value="1"/>
</dbReference>
<evidence type="ECO:0000256" key="11">
    <source>
        <dbReference type="SAM" id="SignalP"/>
    </source>
</evidence>
<dbReference type="GO" id="GO:0006508">
    <property type="term" value="P:proteolysis"/>
    <property type="evidence" value="ECO:0007669"/>
    <property type="project" value="UniProtKB-KW"/>
</dbReference>
<organism evidence="13 14">
    <name type="scientific">Deinococcus maricopensis (strain DSM 21211 / LMG 22137 / NRRL B-23946 / LB-34)</name>
    <dbReference type="NCBI Taxonomy" id="709986"/>
    <lineage>
        <taxon>Bacteria</taxon>
        <taxon>Thermotogati</taxon>
        <taxon>Deinococcota</taxon>
        <taxon>Deinococci</taxon>
        <taxon>Deinococcales</taxon>
        <taxon>Deinococcaceae</taxon>
        <taxon>Deinococcus</taxon>
    </lineage>
</organism>
<feature type="region of interest" description="Disordered" evidence="10">
    <location>
        <begin position="198"/>
        <end position="233"/>
    </location>
</feature>
<keyword evidence="5 11" id="KW-0732">Signal</keyword>
<feature type="chain" id="PRO_5003231723" evidence="11">
    <location>
        <begin position="27"/>
        <end position="487"/>
    </location>
</feature>
<dbReference type="InterPro" id="IPR050131">
    <property type="entry name" value="Peptidase_S8_subtilisin-like"/>
</dbReference>
<dbReference type="PANTHER" id="PTHR43806:SF11">
    <property type="entry name" value="CEREVISIN-RELATED"/>
    <property type="match status" value="1"/>
</dbReference>
<dbReference type="PRINTS" id="PR00723">
    <property type="entry name" value="SUBTILISIN"/>
</dbReference>
<dbReference type="Pfam" id="PF00082">
    <property type="entry name" value="Peptidase_S8"/>
    <property type="match status" value="1"/>
</dbReference>
<sequence length="487" mass="49890" precursor="true">MRNLWMPLALALSLAACSTTTQTPNASNAPLTTTTRTDTTGVRVVPGQVIVKLRDGVSPQALGTLGGMHLQALRTLSGGEILAQFADTALSAQSVSAQATALTIARIDTLRANASSATEYVQPNYLYSAQRTPNDQYYPYQWHYGRMNLPAAWDVTTGSGSPVVAVIDTGKTAHPDLSGRFVGGYDFISDTFMAKDGNGRDSDATDPGDATAAGACGTDANGQPVPPSAQGSSFHGTHVAGTIGANTNNTTGVAGVNWNARILPVRVLGRCGGSTADIVDSIRWAAGITVSGAPTNAYPAKVINMSLGGDLGAGKTCASADPAEQAAINDAVARGTSVVVAAGNSNDNASHYSPASCNNTITVAATDYRNYRAPYSNYGSYVDVAAPGGDTSVDRNGDGYVDGVLSTLKDDTGAYTYSFYQGTSMATPHVAGLVSLMYAVKPTITPAQVLTTLKNSSTALSSTACSVGCGAGLIDAYKAVNNAKALP</sequence>
<dbReference type="STRING" id="709986.Deima_1386"/>
<dbReference type="RefSeq" id="WP_013556541.1">
    <property type="nucleotide sequence ID" value="NC_014958.1"/>
</dbReference>